<protein>
    <submittedName>
        <fullName evidence="1">Xyloside xylosyltransferase 1</fullName>
    </submittedName>
</protein>
<dbReference type="OrthoDB" id="411524at2759"/>
<dbReference type="Gene3D" id="3.90.550.10">
    <property type="entry name" value="Spore Coat Polysaccharide Biosynthesis Protein SpsA, Chain A"/>
    <property type="match status" value="1"/>
</dbReference>
<dbReference type="SUPFAM" id="SSF53448">
    <property type="entry name" value="Nucleotide-diphospho-sugar transferases"/>
    <property type="match status" value="1"/>
</dbReference>
<sequence length="339" mass="38989">MVSDPVINKISTHKLSSSCILCPFENTTFQTKAEIVHFSIFVSDNTHHHPINILFSFVHANSNLKLKNKLNRCISSLFNYATPALHLHILTDRSSLNSTIQVLEETAPLARTAVRVSLYDANIFMKPLQELIDSLKPHFSFKQGAYYSDGIFYISIGLFKVMTLNKIIIIDIDVKFLSDVKLLYDYFDKFPAEAMIGIAREQQPVYRHILNEYRRHHNGTKVGNPPPDGISGYNSGVLLLDLEKMKNSSLYSEIISNSSITLALIEKYKFKGHLGDQDFYTLISFEYNYLFYTLPCIWNRQLCKWWKYHGYQNVFDLYYSCPGKVHLFHGNCNSAIPES</sequence>
<accession>A0A8X6G425</accession>
<dbReference type="AlphaFoldDB" id="A0A8X6G425"/>
<evidence type="ECO:0000313" key="1">
    <source>
        <dbReference type="EMBL" id="GFQ95112.1"/>
    </source>
</evidence>
<dbReference type="Proteomes" id="UP000887116">
    <property type="component" value="Unassembled WGS sequence"/>
</dbReference>
<dbReference type="GO" id="GO:0005789">
    <property type="term" value="C:endoplasmic reticulum membrane"/>
    <property type="evidence" value="ECO:0007669"/>
    <property type="project" value="TreeGrafter"/>
</dbReference>
<dbReference type="PANTHER" id="PTHR46612:SF1">
    <property type="entry name" value="XYLOSIDE XYLOSYLTRANSFERASE 1"/>
    <property type="match status" value="1"/>
</dbReference>
<comment type="caution">
    <text evidence="1">The sequence shown here is derived from an EMBL/GenBank/DDBJ whole genome shotgun (WGS) entry which is preliminary data.</text>
</comment>
<reference evidence="1" key="1">
    <citation type="submission" date="2020-07" db="EMBL/GenBank/DDBJ databases">
        <title>Multicomponent nature underlies the extraordinary mechanical properties of spider dragline silk.</title>
        <authorList>
            <person name="Kono N."/>
            <person name="Nakamura H."/>
            <person name="Mori M."/>
            <person name="Yoshida Y."/>
            <person name="Ohtoshi R."/>
            <person name="Malay A.D."/>
            <person name="Moran D.A.P."/>
            <person name="Tomita M."/>
            <person name="Numata K."/>
            <person name="Arakawa K."/>
        </authorList>
    </citation>
    <scope>NUCLEOTIDE SEQUENCE</scope>
</reference>
<organism evidence="1 2">
    <name type="scientific">Trichonephila clavata</name>
    <name type="common">Joro spider</name>
    <name type="synonym">Nephila clavata</name>
    <dbReference type="NCBI Taxonomy" id="2740835"/>
    <lineage>
        <taxon>Eukaryota</taxon>
        <taxon>Metazoa</taxon>
        <taxon>Ecdysozoa</taxon>
        <taxon>Arthropoda</taxon>
        <taxon>Chelicerata</taxon>
        <taxon>Arachnida</taxon>
        <taxon>Araneae</taxon>
        <taxon>Araneomorphae</taxon>
        <taxon>Entelegynae</taxon>
        <taxon>Araneoidea</taxon>
        <taxon>Nephilidae</taxon>
        <taxon>Trichonephila</taxon>
    </lineage>
</organism>
<keyword evidence="2" id="KW-1185">Reference proteome</keyword>
<proteinExistence type="predicted"/>
<dbReference type="InterPro" id="IPR002495">
    <property type="entry name" value="Glyco_trans_8"/>
</dbReference>
<name>A0A8X6G425_TRICU</name>
<dbReference type="Pfam" id="PF01501">
    <property type="entry name" value="Glyco_transf_8"/>
    <property type="match status" value="1"/>
</dbReference>
<evidence type="ECO:0000313" key="2">
    <source>
        <dbReference type="Proteomes" id="UP000887116"/>
    </source>
</evidence>
<dbReference type="InterPro" id="IPR029044">
    <property type="entry name" value="Nucleotide-diphossugar_trans"/>
</dbReference>
<dbReference type="GO" id="GO:0140560">
    <property type="term" value="F:xylosyl alpha-1,3-xylosyltransferase activity"/>
    <property type="evidence" value="ECO:0007669"/>
    <property type="project" value="TreeGrafter"/>
</dbReference>
<dbReference type="InterPro" id="IPR042465">
    <property type="entry name" value="XXLT1"/>
</dbReference>
<dbReference type="GO" id="GO:0016266">
    <property type="term" value="P:protein O-linked glycosylation via N-acetyl-galactosamine"/>
    <property type="evidence" value="ECO:0007669"/>
    <property type="project" value="TreeGrafter"/>
</dbReference>
<dbReference type="PANTHER" id="PTHR46612">
    <property type="entry name" value="XYLOSIDE XYLOSYLTRANSFERASE 1"/>
    <property type="match status" value="1"/>
</dbReference>
<dbReference type="EMBL" id="BMAO01004506">
    <property type="protein sequence ID" value="GFQ95112.1"/>
    <property type="molecule type" value="Genomic_DNA"/>
</dbReference>
<gene>
    <name evidence="1" type="primary">XXYLT1</name>
    <name evidence="1" type="ORF">TNCT_679751</name>
</gene>